<evidence type="ECO:0000313" key="3">
    <source>
        <dbReference type="Proteomes" id="UP001597191"/>
    </source>
</evidence>
<reference evidence="3" key="1">
    <citation type="journal article" date="2019" name="Int. J. Syst. Evol. Microbiol.">
        <title>The Global Catalogue of Microorganisms (GCM) 10K type strain sequencing project: providing services to taxonomists for standard genome sequencing and annotation.</title>
        <authorList>
            <consortium name="The Broad Institute Genomics Platform"/>
            <consortium name="The Broad Institute Genome Sequencing Center for Infectious Disease"/>
            <person name="Wu L."/>
            <person name="Ma J."/>
        </authorList>
    </citation>
    <scope>NUCLEOTIDE SEQUENCE [LARGE SCALE GENOMIC DNA]</scope>
    <source>
        <strain evidence="3">CCM 8937</strain>
    </source>
</reference>
<dbReference type="InterPro" id="IPR005135">
    <property type="entry name" value="Endo/exonuclease/phosphatase"/>
</dbReference>
<evidence type="ECO:0000259" key="1">
    <source>
        <dbReference type="Pfam" id="PF03372"/>
    </source>
</evidence>
<keyword evidence="2" id="KW-0378">Hydrolase</keyword>
<name>A0ABW4BJ88_9LACO</name>
<proteinExistence type="predicted"/>
<keyword evidence="3" id="KW-1185">Reference proteome</keyword>
<dbReference type="PANTHER" id="PTHR14859">
    <property type="entry name" value="CALCOFLUOR WHITE HYPERSENSITIVE PROTEIN PRECURSOR"/>
    <property type="match status" value="1"/>
</dbReference>
<keyword evidence="2" id="KW-0540">Nuclease</keyword>
<feature type="domain" description="Endonuclease/exonuclease/phosphatase" evidence="1">
    <location>
        <begin position="13"/>
        <end position="266"/>
    </location>
</feature>
<dbReference type="Pfam" id="PF03372">
    <property type="entry name" value="Exo_endo_phos"/>
    <property type="match status" value="1"/>
</dbReference>
<organism evidence="2 3">
    <name type="scientific">Lapidilactobacillus gannanensis</name>
    <dbReference type="NCBI Taxonomy" id="2486002"/>
    <lineage>
        <taxon>Bacteria</taxon>
        <taxon>Bacillati</taxon>
        <taxon>Bacillota</taxon>
        <taxon>Bacilli</taxon>
        <taxon>Lactobacillales</taxon>
        <taxon>Lactobacillaceae</taxon>
        <taxon>Lapidilactobacillus</taxon>
    </lineage>
</organism>
<protein>
    <submittedName>
        <fullName evidence="2">Endonuclease/exonuclease/phosphatase family protein</fullName>
    </submittedName>
</protein>
<dbReference type="SUPFAM" id="SSF56219">
    <property type="entry name" value="DNase I-like"/>
    <property type="match status" value="1"/>
</dbReference>
<dbReference type="RefSeq" id="WP_125646830.1">
    <property type="nucleotide sequence ID" value="NZ_JBHTOH010000014.1"/>
</dbReference>
<dbReference type="GO" id="GO:0004519">
    <property type="term" value="F:endonuclease activity"/>
    <property type="evidence" value="ECO:0007669"/>
    <property type="project" value="UniProtKB-KW"/>
</dbReference>
<comment type="caution">
    <text evidence="2">The sequence shown here is derived from an EMBL/GenBank/DDBJ whole genome shotgun (WGS) entry which is preliminary data.</text>
</comment>
<gene>
    <name evidence="2" type="ORF">ACFQ4R_01405</name>
</gene>
<accession>A0ABW4BJ88</accession>
<dbReference type="Gene3D" id="3.60.10.10">
    <property type="entry name" value="Endonuclease/exonuclease/phosphatase"/>
    <property type="match status" value="1"/>
</dbReference>
<dbReference type="PANTHER" id="PTHR14859:SF1">
    <property type="entry name" value="PGAP2-INTERACTING PROTEIN"/>
    <property type="match status" value="1"/>
</dbReference>
<dbReference type="InterPro" id="IPR036691">
    <property type="entry name" value="Endo/exonu/phosph_ase_sf"/>
</dbReference>
<dbReference type="EMBL" id="JBHTOH010000014">
    <property type="protein sequence ID" value="MFD1410280.1"/>
    <property type="molecule type" value="Genomic_DNA"/>
</dbReference>
<dbReference type="InterPro" id="IPR051916">
    <property type="entry name" value="GPI-anchor_lipid_remodeler"/>
</dbReference>
<evidence type="ECO:0000313" key="2">
    <source>
        <dbReference type="EMBL" id="MFD1410280.1"/>
    </source>
</evidence>
<keyword evidence="2" id="KW-0255">Endonuclease</keyword>
<sequence>MLEKAENQLRVASYNLSCMSQQSKSVAQARLLVEEEIDIAGLQEINWRNHRFSGTCYNTLDYFDSFPNHAFGEASPFGGGSYGNAIVSQLPFQQMDNWHYDNGKLGKVHEAELISAYANINASQPETVQYRNDLFDQYGLAMIEPRAYQRTLLSVAHQLIAFYNTHLSFESAELRRSQMKQLRRAVLADSTPYKIITGDFNADLNTTDWQIFQPELVLANGYHGVWRDTFIGIDPAVQVNSIDNIIVSPNIKINKVWTIQSTASDHLPLVADLELKK</sequence>
<dbReference type="Proteomes" id="UP001597191">
    <property type="component" value="Unassembled WGS sequence"/>
</dbReference>